<dbReference type="GO" id="GO:0000287">
    <property type="term" value="F:magnesium ion binding"/>
    <property type="evidence" value="ECO:0007669"/>
    <property type="project" value="InterPro"/>
</dbReference>
<dbReference type="InterPro" id="IPR036614">
    <property type="entry name" value="RusA-like_sf"/>
</dbReference>
<organism evidence="1 2">
    <name type="scientific">Nitrobacter vulgaris</name>
    <dbReference type="NCBI Taxonomy" id="29421"/>
    <lineage>
        <taxon>Bacteria</taxon>
        <taxon>Pseudomonadati</taxon>
        <taxon>Pseudomonadota</taxon>
        <taxon>Alphaproteobacteria</taxon>
        <taxon>Hyphomicrobiales</taxon>
        <taxon>Nitrobacteraceae</taxon>
        <taxon>Nitrobacter</taxon>
    </lineage>
</organism>
<proteinExistence type="predicted"/>
<dbReference type="Gene3D" id="3.30.1330.70">
    <property type="entry name" value="Holliday junction resolvase RusA"/>
    <property type="match status" value="1"/>
</dbReference>
<dbReference type="STRING" id="29421.B2M20_00725"/>
<reference evidence="1 2" key="1">
    <citation type="submission" date="2017-02" db="EMBL/GenBank/DDBJ databases">
        <title>Genome sequence of the nitrite-oxidizing bacterium Nitrobacter vulgaris strain Ab1.</title>
        <authorList>
            <person name="Mellbye B.L."/>
            <person name="Davis E.W."/>
            <person name="Spieck E."/>
            <person name="Chang J.H."/>
            <person name="Bottomley P.J."/>
            <person name="Sayavedra-Soto L.A."/>
        </authorList>
    </citation>
    <scope>NUCLEOTIDE SEQUENCE [LARGE SCALE GENOMIC DNA]</scope>
    <source>
        <strain evidence="1 2">Ab1</strain>
    </source>
</reference>
<keyword evidence="2" id="KW-1185">Reference proteome</keyword>
<evidence type="ECO:0000313" key="1">
    <source>
        <dbReference type="EMBL" id="OPH84524.1"/>
    </source>
</evidence>
<dbReference type="Pfam" id="PF05866">
    <property type="entry name" value="RusA"/>
    <property type="match status" value="1"/>
</dbReference>
<accession>A0A1V4I331</accession>
<sequence>MNAAPRANWDNLHKLSCDALNSIAYDNSQIRQVTVALADDQQKPRIKIAVAPL</sequence>
<dbReference type="GO" id="GO:0006310">
    <property type="term" value="P:DNA recombination"/>
    <property type="evidence" value="ECO:0007669"/>
    <property type="project" value="InterPro"/>
</dbReference>
<dbReference type="RefSeq" id="WP_079445198.1">
    <property type="nucleotide sequence ID" value="NZ_MWPQ01000003.1"/>
</dbReference>
<dbReference type="AlphaFoldDB" id="A0A1V4I331"/>
<dbReference type="InterPro" id="IPR008822">
    <property type="entry name" value="Endonuclease_RusA-like"/>
</dbReference>
<gene>
    <name evidence="1" type="ORF">B2M20_00725</name>
</gene>
<comment type="caution">
    <text evidence="1">The sequence shown here is derived from an EMBL/GenBank/DDBJ whole genome shotgun (WGS) entry which is preliminary data.</text>
</comment>
<dbReference type="GO" id="GO:0006281">
    <property type="term" value="P:DNA repair"/>
    <property type="evidence" value="ECO:0007669"/>
    <property type="project" value="InterPro"/>
</dbReference>
<protein>
    <recommendedName>
        <fullName evidence="3">Holliday junction resolvase</fullName>
    </recommendedName>
</protein>
<dbReference type="Proteomes" id="UP000189940">
    <property type="component" value="Unassembled WGS sequence"/>
</dbReference>
<name>A0A1V4I331_NITVU</name>
<evidence type="ECO:0008006" key="3">
    <source>
        <dbReference type="Google" id="ProtNLM"/>
    </source>
</evidence>
<evidence type="ECO:0000313" key="2">
    <source>
        <dbReference type="Proteomes" id="UP000189940"/>
    </source>
</evidence>
<dbReference type="EMBL" id="MWPQ01000003">
    <property type="protein sequence ID" value="OPH84524.1"/>
    <property type="molecule type" value="Genomic_DNA"/>
</dbReference>